<keyword evidence="5" id="KW-1185">Reference proteome</keyword>
<accession>A0A9W7ZHU0</accession>
<dbReference type="GO" id="GO:0003723">
    <property type="term" value="F:RNA binding"/>
    <property type="evidence" value="ECO:0007669"/>
    <property type="project" value="UniProtKB-KW"/>
</dbReference>
<gene>
    <name evidence="4" type="ORF">IWQ60_011169</name>
</gene>
<feature type="region of interest" description="Disordered" evidence="2">
    <location>
        <begin position="151"/>
        <end position="174"/>
    </location>
</feature>
<dbReference type="EMBL" id="JANBPT010001201">
    <property type="protein sequence ID" value="KAJ1909443.1"/>
    <property type="molecule type" value="Genomic_DNA"/>
</dbReference>
<name>A0A9W7ZHU0_9FUNG</name>
<evidence type="ECO:0000256" key="2">
    <source>
        <dbReference type="SAM" id="MobiDB-lite"/>
    </source>
</evidence>
<sequence length="174" mass="18383">MPPMPTSAQKSKGTLSDRFLELAKKRREDSQARGNASRLSTQMKNRVGAPALTTSRIISSSTTKPRSRGGRGRGRAAKKPTAEATDAPANGGTKMLAQALKNAGATPSDATTTKKRSGRSSGRRQGGARLPASTKESLDLELDSYMLKEKDATPAKAEAPVLAKVDSEQDIAMD</sequence>
<organism evidence="4 5">
    <name type="scientific">Tieghemiomyces parasiticus</name>
    <dbReference type="NCBI Taxonomy" id="78921"/>
    <lineage>
        <taxon>Eukaryota</taxon>
        <taxon>Fungi</taxon>
        <taxon>Fungi incertae sedis</taxon>
        <taxon>Zoopagomycota</taxon>
        <taxon>Kickxellomycotina</taxon>
        <taxon>Dimargaritomycetes</taxon>
        <taxon>Dimargaritales</taxon>
        <taxon>Dimargaritaceae</taxon>
        <taxon>Tieghemiomyces</taxon>
    </lineage>
</organism>
<dbReference type="Proteomes" id="UP001150569">
    <property type="component" value="Unassembled WGS sequence"/>
</dbReference>
<evidence type="ECO:0000313" key="4">
    <source>
        <dbReference type="EMBL" id="KAJ1909443.1"/>
    </source>
</evidence>
<comment type="caution">
    <text evidence="4">The sequence shown here is derived from an EMBL/GenBank/DDBJ whole genome shotgun (WGS) entry which is preliminary data.</text>
</comment>
<feature type="compositionally biased region" description="Basic residues" evidence="2">
    <location>
        <begin position="113"/>
        <end position="122"/>
    </location>
</feature>
<reference evidence="4" key="1">
    <citation type="submission" date="2022-07" db="EMBL/GenBank/DDBJ databases">
        <title>Phylogenomic reconstructions and comparative analyses of Kickxellomycotina fungi.</title>
        <authorList>
            <person name="Reynolds N.K."/>
            <person name="Stajich J.E."/>
            <person name="Barry K."/>
            <person name="Grigoriev I.V."/>
            <person name="Crous P."/>
            <person name="Smith M.E."/>
        </authorList>
    </citation>
    <scope>NUCLEOTIDE SEQUENCE</scope>
    <source>
        <strain evidence="4">RSA 861</strain>
    </source>
</reference>
<dbReference type="InterPro" id="IPR025715">
    <property type="entry name" value="FoP_C"/>
</dbReference>
<dbReference type="AlphaFoldDB" id="A0A9W7ZHU0"/>
<evidence type="ECO:0000259" key="3">
    <source>
        <dbReference type="Pfam" id="PF13865"/>
    </source>
</evidence>
<proteinExistence type="predicted"/>
<evidence type="ECO:0000313" key="5">
    <source>
        <dbReference type="Proteomes" id="UP001150569"/>
    </source>
</evidence>
<dbReference type="Pfam" id="PF13865">
    <property type="entry name" value="FoP_duplication"/>
    <property type="match status" value="1"/>
</dbReference>
<feature type="compositionally biased region" description="Low complexity" evidence="2">
    <location>
        <begin position="53"/>
        <end position="64"/>
    </location>
</feature>
<feature type="domain" description="Chromatin target of PRMT1 protein C-terminal" evidence="3">
    <location>
        <begin position="111"/>
        <end position="150"/>
    </location>
</feature>
<keyword evidence="1" id="KW-0694">RNA-binding</keyword>
<feature type="region of interest" description="Disordered" evidence="2">
    <location>
        <begin position="23"/>
        <end position="138"/>
    </location>
</feature>
<protein>
    <recommendedName>
        <fullName evidence="3">Chromatin target of PRMT1 protein C-terminal domain-containing protein</fullName>
    </recommendedName>
</protein>
<feature type="compositionally biased region" description="Basic residues" evidence="2">
    <location>
        <begin position="65"/>
        <end position="78"/>
    </location>
</feature>
<feature type="compositionally biased region" description="Polar residues" evidence="2">
    <location>
        <begin position="32"/>
        <end position="44"/>
    </location>
</feature>
<evidence type="ECO:0000256" key="1">
    <source>
        <dbReference type="ARBA" id="ARBA00022884"/>
    </source>
</evidence>